<dbReference type="Pfam" id="PF13739">
    <property type="entry name" value="PdaC"/>
    <property type="match status" value="1"/>
</dbReference>
<name>A0ABR7DC60_9CLOT</name>
<evidence type="ECO:0000259" key="2">
    <source>
        <dbReference type="Pfam" id="PF13739"/>
    </source>
</evidence>
<gene>
    <name evidence="3" type="ORF">H8S20_08785</name>
</gene>
<feature type="domain" description="Deacetylase PdaC" evidence="2">
    <location>
        <begin position="392"/>
        <end position="477"/>
    </location>
</feature>
<feature type="domain" description="DUF3298" evidence="1">
    <location>
        <begin position="496"/>
        <end position="571"/>
    </location>
</feature>
<dbReference type="InterPro" id="IPR025303">
    <property type="entry name" value="PdaC"/>
</dbReference>
<evidence type="ECO:0000313" key="4">
    <source>
        <dbReference type="Proteomes" id="UP000596929"/>
    </source>
</evidence>
<dbReference type="InterPro" id="IPR032774">
    <property type="entry name" value="WG_beta_rep"/>
</dbReference>
<dbReference type="InterPro" id="IPR021729">
    <property type="entry name" value="DUF3298"/>
</dbReference>
<dbReference type="EMBL" id="JACOOO010000016">
    <property type="protein sequence ID" value="MBC5628986.1"/>
    <property type="molecule type" value="Genomic_DNA"/>
</dbReference>
<dbReference type="Proteomes" id="UP000596929">
    <property type="component" value="Unassembled WGS sequence"/>
</dbReference>
<dbReference type="Gene3D" id="3.30.565.40">
    <property type="entry name" value="Fervidobacterium nodosum Rt17-B1 like"/>
    <property type="match status" value="1"/>
</dbReference>
<dbReference type="Pfam" id="PF14903">
    <property type="entry name" value="WG_beta_rep"/>
    <property type="match status" value="7"/>
</dbReference>
<reference evidence="3 4" key="1">
    <citation type="submission" date="2020-08" db="EMBL/GenBank/DDBJ databases">
        <title>Genome public.</title>
        <authorList>
            <person name="Liu C."/>
            <person name="Sun Q."/>
        </authorList>
    </citation>
    <scope>NUCLEOTIDE SEQUENCE [LARGE SCALE GENOMIC DNA]</scope>
    <source>
        <strain evidence="3 4">NSJ-6</strain>
    </source>
</reference>
<dbReference type="Gene3D" id="3.90.640.20">
    <property type="entry name" value="Heat-shock cognate protein, ATPase"/>
    <property type="match status" value="1"/>
</dbReference>
<proteinExistence type="predicted"/>
<comment type="caution">
    <text evidence="3">The sequence shown here is derived from an EMBL/GenBank/DDBJ whole genome shotgun (WGS) entry which is preliminary data.</text>
</comment>
<evidence type="ECO:0000259" key="1">
    <source>
        <dbReference type="Pfam" id="PF11738"/>
    </source>
</evidence>
<sequence length="586" mass="66946">MKAKKRKCSKQLYPALKNTKNGAIYGYINNKGEFVIQPKFDGAYDFNDNCLAIINENNKDGIIDLKGEYKVYPIYDSISPFKEDRAIFSRDGSMGVIGQEGNVITKKRYGIVGDFNDDRAVVGDSKSGDYKYGYIDRNGKEVIHLKYENANDFIDDIALVKIKDKEYGLIDKEGKILNIYKYYLVSQYGDGVMMFAEQSEGSYGYIDRDGNVIIKPMFTSASEFVDGVAIVSTEQNYNGPYGVINKKGEYIFTPIFSEIRYLGEDRLALGMPIGKPLGDDKFIAPSIFAIGDTSGNLLTQFKYYAVGNYKKGVAYASNNNSTFFIDKKGKVINSLPKVKGSGELEIKDDIIYADIDYSPYYLTRSGKIIYKPNDEIILDNIYSVIKERYKPNFNFLIYIPQVKGIKNRRVEKKVNNKLKTLSYFKPFAEDQISHNINENDVLDYSYYGTFEVTFFKKDILILSLTGYYYPLGAAHGLSSKITPVINLDSGEFYSLEDLFKVEVDWKSRLNSIIEKMINEDPQYAYVYKDGFKGINEGQNFYFDEDNLYIYFQPYDIGPYAAGFITFKIPFSLIQDIMEKGNIDWIK</sequence>
<evidence type="ECO:0000313" key="3">
    <source>
        <dbReference type="EMBL" id="MBC5628986.1"/>
    </source>
</evidence>
<protein>
    <submittedName>
        <fullName evidence="3">WG repeat-containing protein</fullName>
    </submittedName>
</protein>
<dbReference type="PANTHER" id="PTHR37841:SF1">
    <property type="entry name" value="DUF3298 DOMAIN-CONTAINING PROTEIN"/>
    <property type="match status" value="1"/>
</dbReference>
<keyword evidence="4" id="KW-1185">Reference proteome</keyword>
<dbReference type="PANTHER" id="PTHR37841">
    <property type="entry name" value="GLR2918 PROTEIN"/>
    <property type="match status" value="1"/>
</dbReference>
<dbReference type="InterPro" id="IPR037126">
    <property type="entry name" value="PdaC/RsiV-like_sf"/>
</dbReference>
<organism evidence="3 4">
    <name type="scientific">Clostridium hominis</name>
    <dbReference type="NCBI Taxonomy" id="2763036"/>
    <lineage>
        <taxon>Bacteria</taxon>
        <taxon>Bacillati</taxon>
        <taxon>Bacillota</taxon>
        <taxon>Clostridia</taxon>
        <taxon>Eubacteriales</taxon>
        <taxon>Clostridiaceae</taxon>
        <taxon>Clostridium</taxon>
    </lineage>
</organism>
<accession>A0ABR7DC60</accession>
<dbReference type="Pfam" id="PF11738">
    <property type="entry name" value="DUF3298"/>
    <property type="match status" value="1"/>
</dbReference>